<dbReference type="InterPro" id="IPR032472">
    <property type="entry name" value="ArgoL2"/>
</dbReference>
<dbReference type="Pfam" id="PF16486">
    <property type="entry name" value="ArgoN"/>
    <property type="match status" value="1"/>
</dbReference>
<dbReference type="CDD" id="cd04657">
    <property type="entry name" value="Piwi_ago-like"/>
    <property type="match status" value="1"/>
</dbReference>
<keyword evidence="5" id="KW-1185">Reference proteome</keyword>
<dbReference type="Pfam" id="PF02171">
    <property type="entry name" value="Piwi"/>
    <property type="match status" value="1"/>
</dbReference>
<dbReference type="SUPFAM" id="SSF101690">
    <property type="entry name" value="PAZ domain"/>
    <property type="match status" value="2"/>
</dbReference>
<dbReference type="OrthoDB" id="10252740at2759"/>
<feature type="domain" description="Piwi" evidence="3">
    <location>
        <begin position="643"/>
        <end position="932"/>
    </location>
</feature>
<evidence type="ECO:0000256" key="1">
    <source>
        <dbReference type="SAM" id="MobiDB-lite"/>
    </source>
</evidence>
<proteinExistence type="predicted"/>
<dbReference type="PANTHER" id="PTHR22891">
    <property type="entry name" value="EUKARYOTIC TRANSLATION INITIATION FACTOR 2C"/>
    <property type="match status" value="1"/>
</dbReference>
<feature type="compositionally biased region" description="Gly residues" evidence="1">
    <location>
        <begin position="318"/>
        <end position="340"/>
    </location>
</feature>
<dbReference type="InterPro" id="IPR003100">
    <property type="entry name" value="PAZ_dom"/>
</dbReference>
<dbReference type="Pfam" id="PF08699">
    <property type="entry name" value="ArgoL1"/>
    <property type="match status" value="1"/>
</dbReference>
<reference evidence="4 5" key="1">
    <citation type="journal article" date="2018" name="Mol. Biol. Evol.">
        <title>Broad Genomic Sampling Reveals a Smut Pathogenic Ancestry of the Fungal Clade Ustilaginomycotina.</title>
        <authorList>
            <person name="Kijpornyongpan T."/>
            <person name="Mondo S.J."/>
            <person name="Barry K."/>
            <person name="Sandor L."/>
            <person name="Lee J."/>
            <person name="Lipzen A."/>
            <person name="Pangilinan J."/>
            <person name="LaButti K."/>
            <person name="Hainaut M."/>
            <person name="Henrissat B."/>
            <person name="Grigoriev I.V."/>
            <person name="Spatafora J.W."/>
            <person name="Aime M.C."/>
        </authorList>
    </citation>
    <scope>NUCLEOTIDE SEQUENCE [LARGE SCALE GENOMIC DNA]</scope>
    <source>
        <strain evidence="4 5">MCA 4198</strain>
    </source>
</reference>
<dbReference type="InterPro" id="IPR036085">
    <property type="entry name" value="PAZ_dom_sf"/>
</dbReference>
<evidence type="ECO:0000259" key="2">
    <source>
        <dbReference type="PROSITE" id="PS50821"/>
    </source>
</evidence>
<dbReference type="STRING" id="215250.A0A316YE96"/>
<dbReference type="InParanoid" id="A0A316YE96"/>
<dbReference type="InterPro" id="IPR032474">
    <property type="entry name" value="Argonaute_N"/>
</dbReference>
<dbReference type="InterPro" id="IPR032473">
    <property type="entry name" value="Argonaute_Mid_dom"/>
</dbReference>
<dbReference type="InterPro" id="IPR036397">
    <property type="entry name" value="RNaseH_sf"/>
</dbReference>
<feature type="domain" description="PAZ" evidence="2">
    <location>
        <begin position="343"/>
        <end position="437"/>
    </location>
</feature>
<dbReference type="InterPro" id="IPR003165">
    <property type="entry name" value="Piwi"/>
</dbReference>
<gene>
    <name evidence="4" type="ORF">FA10DRAFT_304308</name>
</gene>
<dbReference type="GeneID" id="37047256"/>
<dbReference type="EMBL" id="KZ819640">
    <property type="protein sequence ID" value="PWN87549.1"/>
    <property type="molecule type" value="Genomic_DNA"/>
</dbReference>
<dbReference type="Pfam" id="PF16487">
    <property type="entry name" value="ArgoMid"/>
    <property type="match status" value="1"/>
</dbReference>
<dbReference type="PROSITE" id="PS50821">
    <property type="entry name" value="PAZ"/>
    <property type="match status" value="1"/>
</dbReference>
<evidence type="ECO:0000313" key="4">
    <source>
        <dbReference type="EMBL" id="PWN87549.1"/>
    </source>
</evidence>
<evidence type="ECO:0000259" key="3">
    <source>
        <dbReference type="PROSITE" id="PS50822"/>
    </source>
</evidence>
<evidence type="ECO:0000313" key="5">
    <source>
        <dbReference type="Proteomes" id="UP000245768"/>
    </source>
</evidence>
<dbReference type="SMART" id="SM00950">
    <property type="entry name" value="Piwi"/>
    <property type="match status" value="1"/>
</dbReference>
<dbReference type="Gene3D" id="3.30.420.10">
    <property type="entry name" value="Ribonuclease H-like superfamily/Ribonuclease H"/>
    <property type="match status" value="1"/>
</dbReference>
<name>A0A316YE96_9BASI</name>
<dbReference type="Pfam" id="PF02170">
    <property type="entry name" value="PAZ"/>
    <property type="match status" value="1"/>
</dbReference>
<dbReference type="Gene3D" id="2.170.260.10">
    <property type="entry name" value="paz domain"/>
    <property type="match status" value="1"/>
</dbReference>
<accession>A0A316YE96</accession>
<dbReference type="AlphaFoldDB" id="A0A316YE96"/>
<dbReference type="RefSeq" id="XP_025374747.1">
    <property type="nucleotide sequence ID" value="XM_025525340.1"/>
</dbReference>
<dbReference type="InterPro" id="IPR014811">
    <property type="entry name" value="ArgoL1"/>
</dbReference>
<dbReference type="GO" id="GO:0003723">
    <property type="term" value="F:RNA binding"/>
    <property type="evidence" value="ECO:0007669"/>
    <property type="project" value="InterPro"/>
</dbReference>
<dbReference type="InterPro" id="IPR045246">
    <property type="entry name" value="Piwi_ago-like"/>
</dbReference>
<organism evidence="4 5">
    <name type="scientific">Acaromyces ingoldii</name>
    <dbReference type="NCBI Taxonomy" id="215250"/>
    <lineage>
        <taxon>Eukaryota</taxon>
        <taxon>Fungi</taxon>
        <taxon>Dikarya</taxon>
        <taxon>Basidiomycota</taxon>
        <taxon>Ustilaginomycotina</taxon>
        <taxon>Exobasidiomycetes</taxon>
        <taxon>Exobasidiales</taxon>
        <taxon>Cryptobasidiaceae</taxon>
        <taxon>Acaromyces</taxon>
    </lineage>
</organism>
<dbReference type="Pfam" id="PF16488">
    <property type="entry name" value="ArgoL2"/>
    <property type="match status" value="1"/>
</dbReference>
<sequence>MSVDEQERRAREIASITLLDLAPRPDRGGTQGRPISLLSNMYKVNVAAASGQPTKAVRGGSVPQQARLSAASSNVVHYDVVITPVEDPNRPRRSKSDRPLPGLLQMQILEVGLRAVAEAGDRGVTRADIVPLAFDGRKNAYFARALPASQLKFEVTLPSKDDKAGKPSDRKFSVTLTEVNQIDLDILPQFCDANRKTVMSSGSAMPEKVAVGLQALDILLRHDPQKLYKVYGQGGRRFFDPSLAVSIANGAQVWKGFFQSVRPTMGGLVVNLDVAFSAFIAGGPLLVVAARLLGMGGGGGGGFGGRGGRGGGFDRGRGGGRGAPRGGRGGGFGGGGGGGHEPTISNLTPREYQVLRKHLKGVLIGVTHRNTSKSEKFKGFTPRSAAETEFTLSDGKVTNVVAYFKDKYNFVVRQPHLQCVILESKAFVPMEVCTVLPGTPIPPQRLLPAQTQDIIREAAQRPEDRFRRISEIRRSLAYESSDRIKSWGVDISQQPVAVQGRVLQPPEIKYGGGGRPVQARNGSWNLAGQKFCQSGRELSTWAVVNFSNVPEQVIQAFVSQQVMALRQLGVRVVNDRPVIRTGVRDLGRIQSTMNEAGRAAYNQAKAKGGQPKPPQLFLCIMDMQDQEFYEEIKRVAALHLASPVPSQVVNTKKALNERGQAQYCANVSMKINIKLGGTNQIIEGERDLPKIGKNTMLIGADVTHGAPGTTMPSVAGSVATMDGNRTRYSSQVRCQVNERGSAQEILVDAAGMFEGHLQSWAEANNKSLPANVIVFRDGISEGQYSHAVDAEIASFKAAADKTSRALGKPAYVPKLTYIVCGKRHHIRFQAANPNDIANDRSGNLPAGTVVDTNVVHPFGFDLYLQAHSGLVGTARPAHYVVLHDDNAFKSDELQRVLNSLSYSYSRATRSVSLAPPAMYAHFLCEKARILLKSDDESDVASSVSDSAPTRTAISTIDTKKLMTQLSRNALLGKQFCESQWYM</sequence>
<dbReference type="SMART" id="SM01163">
    <property type="entry name" value="DUF1785"/>
    <property type="match status" value="1"/>
</dbReference>
<dbReference type="SUPFAM" id="SSF53098">
    <property type="entry name" value="Ribonuclease H-like"/>
    <property type="match status" value="1"/>
</dbReference>
<protein>
    <submittedName>
        <fullName evidence="4">Piwi-domain-containing protein</fullName>
    </submittedName>
</protein>
<dbReference type="Proteomes" id="UP000245768">
    <property type="component" value="Unassembled WGS sequence"/>
</dbReference>
<dbReference type="InterPro" id="IPR012337">
    <property type="entry name" value="RNaseH-like_sf"/>
</dbReference>
<dbReference type="CDD" id="cd02846">
    <property type="entry name" value="PAZ_argonaute_like"/>
    <property type="match status" value="1"/>
</dbReference>
<dbReference type="PROSITE" id="PS50822">
    <property type="entry name" value="PIWI"/>
    <property type="match status" value="1"/>
</dbReference>
<feature type="region of interest" description="Disordered" evidence="1">
    <location>
        <begin position="305"/>
        <end position="345"/>
    </location>
</feature>
<dbReference type="Gene3D" id="3.40.50.2300">
    <property type="match status" value="1"/>
</dbReference>
<dbReference type="FunCoup" id="A0A316YE96">
    <property type="interactions" value="214"/>
</dbReference>